<protein>
    <submittedName>
        <fullName evidence="1">Uncharacterized protein</fullName>
    </submittedName>
</protein>
<proteinExistence type="predicted"/>
<dbReference type="EnsemblPlants" id="AVESA.00010b.r2.7AG1239760.2">
    <property type="protein sequence ID" value="AVESA.00010b.r2.7AG1239760.2.CDS"/>
    <property type="gene ID" value="AVESA.00010b.r2.7AG1239760"/>
</dbReference>
<reference evidence="1" key="1">
    <citation type="submission" date="2021-05" db="EMBL/GenBank/DDBJ databases">
        <authorList>
            <person name="Scholz U."/>
            <person name="Mascher M."/>
            <person name="Fiebig A."/>
        </authorList>
    </citation>
    <scope>NUCLEOTIDE SEQUENCE [LARGE SCALE GENOMIC DNA]</scope>
</reference>
<sequence>MPTIEPVDEVEIWASILADPLHRPPSSSTIPLPSQVEDYFNYVYNNYAMKIDHFVAEPQDEPWRGRYLGELIPKENWRRGPRVPRKRRIFPSNPTYFGDMPSGSRCGKLQRRINNDHWTNGEVIKLVEGVETYGVGRWTKLKSHYFSKSVRDPTHLKDKWRNLLRARGVPCNSERKEKTQKVVFRPLDSTLIERIQGLATS</sequence>
<dbReference type="Proteomes" id="UP001732700">
    <property type="component" value="Chromosome 7A"/>
</dbReference>
<organism evidence="1 2">
    <name type="scientific">Avena sativa</name>
    <name type="common">Oat</name>
    <dbReference type="NCBI Taxonomy" id="4498"/>
    <lineage>
        <taxon>Eukaryota</taxon>
        <taxon>Viridiplantae</taxon>
        <taxon>Streptophyta</taxon>
        <taxon>Embryophyta</taxon>
        <taxon>Tracheophyta</taxon>
        <taxon>Spermatophyta</taxon>
        <taxon>Magnoliopsida</taxon>
        <taxon>Liliopsida</taxon>
        <taxon>Poales</taxon>
        <taxon>Poaceae</taxon>
        <taxon>BOP clade</taxon>
        <taxon>Pooideae</taxon>
        <taxon>Poodae</taxon>
        <taxon>Poeae</taxon>
        <taxon>Poeae Chloroplast Group 1 (Aveneae type)</taxon>
        <taxon>Aveninae</taxon>
        <taxon>Avena</taxon>
    </lineage>
</organism>
<name>A0ACD5ZVK5_AVESA</name>
<evidence type="ECO:0000313" key="2">
    <source>
        <dbReference type="Proteomes" id="UP001732700"/>
    </source>
</evidence>
<accession>A0ACD5ZVK5</accession>
<evidence type="ECO:0000313" key="1">
    <source>
        <dbReference type="EnsemblPlants" id="AVESA.00010b.r2.7AG1239760.2.CDS"/>
    </source>
</evidence>
<reference evidence="1" key="2">
    <citation type="submission" date="2025-09" db="UniProtKB">
        <authorList>
            <consortium name="EnsemblPlants"/>
        </authorList>
    </citation>
    <scope>IDENTIFICATION</scope>
</reference>
<keyword evidence="2" id="KW-1185">Reference proteome</keyword>